<dbReference type="Gene3D" id="1.10.3730.20">
    <property type="match status" value="1"/>
</dbReference>
<comment type="subcellular location">
    <subcellularLocation>
        <location evidence="1 7">Cell membrane</location>
        <topology evidence="1 7">Multi-pass membrane protein</topology>
    </subcellularLocation>
</comment>
<dbReference type="PANTHER" id="PTHR30561:SF1">
    <property type="entry name" value="MULTIDRUG TRANSPORTER EMRE"/>
    <property type="match status" value="1"/>
</dbReference>
<evidence type="ECO:0000313" key="9">
    <source>
        <dbReference type="EMBL" id="MDR6866422.1"/>
    </source>
</evidence>
<dbReference type="Proteomes" id="UP001259347">
    <property type="component" value="Unassembled WGS sequence"/>
</dbReference>
<dbReference type="InterPro" id="IPR045324">
    <property type="entry name" value="Small_multidrug_res"/>
</dbReference>
<evidence type="ECO:0000313" key="10">
    <source>
        <dbReference type="Proteomes" id="UP001259347"/>
    </source>
</evidence>
<protein>
    <submittedName>
        <fullName evidence="9">Small multidrug resistance pump</fullName>
    </submittedName>
</protein>
<feature type="transmembrane region" description="Helical" evidence="8">
    <location>
        <begin position="61"/>
        <end position="80"/>
    </location>
</feature>
<dbReference type="EMBL" id="JAVDUM010000003">
    <property type="protein sequence ID" value="MDR6866422.1"/>
    <property type="molecule type" value="Genomic_DNA"/>
</dbReference>
<dbReference type="SUPFAM" id="SSF103481">
    <property type="entry name" value="Multidrug resistance efflux transporter EmrE"/>
    <property type="match status" value="1"/>
</dbReference>
<sequence length="115" mass="11849">MHWWFLSGAIVAEVLATLSLRASTDADPAWPWWVFTGVGYASAFGLLFAALSHGAALSGAYATWSGVGVALTAIAAWLVFGERLTIGAIVGIVLVIAGVVLIEWSSSAATTEAPA</sequence>
<dbReference type="Pfam" id="PF00893">
    <property type="entry name" value="Multi_Drug_Res"/>
    <property type="match status" value="1"/>
</dbReference>
<dbReference type="InterPro" id="IPR037185">
    <property type="entry name" value="EmrE-like"/>
</dbReference>
<dbReference type="PANTHER" id="PTHR30561">
    <property type="entry name" value="SMR FAMILY PROTON-DEPENDENT DRUG EFFLUX TRANSPORTER SUGE"/>
    <property type="match status" value="1"/>
</dbReference>
<organism evidence="9 10">
    <name type="scientific">Microbacterium resistens</name>
    <dbReference type="NCBI Taxonomy" id="156977"/>
    <lineage>
        <taxon>Bacteria</taxon>
        <taxon>Bacillati</taxon>
        <taxon>Actinomycetota</taxon>
        <taxon>Actinomycetes</taxon>
        <taxon>Micrococcales</taxon>
        <taxon>Microbacteriaceae</taxon>
        <taxon>Microbacterium</taxon>
    </lineage>
</organism>
<keyword evidence="3" id="KW-1003">Cell membrane</keyword>
<evidence type="ECO:0000256" key="4">
    <source>
        <dbReference type="ARBA" id="ARBA00022692"/>
    </source>
</evidence>
<gene>
    <name evidence="9" type="ORF">J2Y69_001014</name>
</gene>
<reference evidence="9 10" key="1">
    <citation type="submission" date="2023-07" db="EMBL/GenBank/DDBJ databases">
        <title>Sorghum-associated microbial communities from plants grown in Nebraska, USA.</title>
        <authorList>
            <person name="Schachtman D."/>
        </authorList>
    </citation>
    <scope>NUCLEOTIDE SEQUENCE [LARGE SCALE GENOMIC DNA]</scope>
    <source>
        <strain evidence="9 10">2980</strain>
    </source>
</reference>
<keyword evidence="10" id="KW-1185">Reference proteome</keyword>
<feature type="transmembrane region" description="Helical" evidence="8">
    <location>
        <begin position="31"/>
        <end position="49"/>
    </location>
</feature>
<evidence type="ECO:0000256" key="1">
    <source>
        <dbReference type="ARBA" id="ARBA00004651"/>
    </source>
</evidence>
<keyword evidence="4 7" id="KW-0812">Transmembrane</keyword>
<dbReference type="RefSeq" id="WP_310018202.1">
    <property type="nucleotide sequence ID" value="NZ_JAVDUM010000003.1"/>
</dbReference>
<keyword evidence="6 8" id="KW-0472">Membrane</keyword>
<evidence type="ECO:0000256" key="2">
    <source>
        <dbReference type="ARBA" id="ARBA00022448"/>
    </source>
</evidence>
<evidence type="ECO:0000256" key="5">
    <source>
        <dbReference type="ARBA" id="ARBA00022989"/>
    </source>
</evidence>
<evidence type="ECO:0000256" key="6">
    <source>
        <dbReference type="ARBA" id="ARBA00023136"/>
    </source>
</evidence>
<comment type="caution">
    <text evidence="9">The sequence shown here is derived from an EMBL/GenBank/DDBJ whole genome shotgun (WGS) entry which is preliminary data.</text>
</comment>
<feature type="transmembrane region" description="Helical" evidence="8">
    <location>
        <begin position="86"/>
        <end position="104"/>
    </location>
</feature>
<proteinExistence type="inferred from homology"/>
<evidence type="ECO:0000256" key="7">
    <source>
        <dbReference type="RuleBase" id="RU003942"/>
    </source>
</evidence>
<evidence type="ECO:0000256" key="3">
    <source>
        <dbReference type="ARBA" id="ARBA00022475"/>
    </source>
</evidence>
<keyword evidence="5 8" id="KW-1133">Transmembrane helix</keyword>
<name>A0ABU1SBZ9_9MICO</name>
<evidence type="ECO:0000256" key="8">
    <source>
        <dbReference type="SAM" id="Phobius"/>
    </source>
</evidence>
<accession>A0ABU1SBZ9</accession>
<dbReference type="InterPro" id="IPR000390">
    <property type="entry name" value="Small_drug/metabolite_transptr"/>
</dbReference>
<comment type="similarity">
    <text evidence="7">Belongs to the drug/metabolite transporter (DMT) superfamily. Small multidrug resistance (SMR) (TC 2.A.7.1) family.</text>
</comment>
<keyword evidence="2" id="KW-0813">Transport</keyword>